<dbReference type="PANTHER" id="PTHR47429:SF9">
    <property type="entry name" value="PAS DOMAIN-CONTAINING PROTEIN"/>
    <property type="match status" value="1"/>
</dbReference>
<dbReference type="InterPro" id="IPR035965">
    <property type="entry name" value="PAS-like_dom_sf"/>
</dbReference>
<dbReference type="GeneID" id="27310318"/>
<dbReference type="HOGENOM" id="CLU_012260_3_0_1"/>
<feature type="region of interest" description="Disordered" evidence="4">
    <location>
        <begin position="81"/>
        <end position="100"/>
    </location>
</feature>
<evidence type="ECO:0000256" key="2">
    <source>
        <dbReference type="ARBA" id="ARBA00022643"/>
    </source>
</evidence>
<evidence type="ECO:0000256" key="1">
    <source>
        <dbReference type="ARBA" id="ARBA00022630"/>
    </source>
</evidence>
<organism evidence="6 7">
    <name type="scientific">Verruconis gallopava</name>
    <dbReference type="NCBI Taxonomy" id="253628"/>
    <lineage>
        <taxon>Eukaryota</taxon>
        <taxon>Fungi</taxon>
        <taxon>Dikarya</taxon>
        <taxon>Ascomycota</taxon>
        <taxon>Pezizomycotina</taxon>
        <taxon>Dothideomycetes</taxon>
        <taxon>Pleosporomycetidae</taxon>
        <taxon>Venturiales</taxon>
        <taxon>Sympoventuriaceae</taxon>
        <taxon>Verruconis</taxon>
    </lineage>
</organism>
<keyword evidence="3" id="KW-0157">Chromophore</keyword>
<protein>
    <recommendedName>
        <fullName evidence="5">PAC domain-containing protein</fullName>
    </recommendedName>
</protein>
<keyword evidence="7" id="KW-1185">Reference proteome</keyword>
<dbReference type="Proteomes" id="UP000053259">
    <property type="component" value="Unassembled WGS sequence"/>
</dbReference>
<feature type="compositionally biased region" description="Low complexity" evidence="4">
    <location>
        <begin position="20"/>
        <end position="30"/>
    </location>
</feature>
<feature type="region of interest" description="Disordered" evidence="4">
    <location>
        <begin position="1"/>
        <end position="41"/>
    </location>
</feature>
<dbReference type="InterPro" id="IPR000700">
    <property type="entry name" value="PAS-assoc_C"/>
</dbReference>
<evidence type="ECO:0000259" key="5">
    <source>
        <dbReference type="PROSITE" id="PS50113"/>
    </source>
</evidence>
<feature type="region of interest" description="Disordered" evidence="4">
    <location>
        <begin position="409"/>
        <end position="429"/>
    </location>
</feature>
<accession>A0A0D2AID5</accession>
<dbReference type="Pfam" id="PF13426">
    <property type="entry name" value="PAS_9"/>
    <property type="match status" value="1"/>
</dbReference>
<feature type="region of interest" description="Disordered" evidence="4">
    <location>
        <begin position="608"/>
        <end position="645"/>
    </location>
</feature>
<evidence type="ECO:0000313" key="6">
    <source>
        <dbReference type="EMBL" id="KIW06633.1"/>
    </source>
</evidence>
<keyword evidence="2" id="KW-0288">FMN</keyword>
<evidence type="ECO:0000256" key="4">
    <source>
        <dbReference type="SAM" id="MobiDB-lite"/>
    </source>
</evidence>
<evidence type="ECO:0000313" key="7">
    <source>
        <dbReference type="Proteomes" id="UP000053259"/>
    </source>
</evidence>
<dbReference type="PANTHER" id="PTHR47429">
    <property type="entry name" value="PROTEIN TWIN LOV 1"/>
    <property type="match status" value="1"/>
</dbReference>
<dbReference type="SUPFAM" id="SSF55785">
    <property type="entry name" value="PYP-like sensor domain (PAS domain)"/>
    <property type="match status" value="1"/>
</dbReference>
<dbReference type="EMBL" id="KN847534">
    <property type="protein sequence ID" value="KIW06633.1"/>
    <property type="molecule type" value="Genomic_DNA"/>
</dbReference>
<dbReference type="OrthoDB" id="447251at2759"/>
<feature type="compositionally biased region" description="Polar residues" evidence="4">
    <location>
        <begin position="580"/>
        <end position="592"/>
    </location>
</feature>
<evidence type="ECO:0000256" key="3">
    <source>
        <dbReference type="ARBA" id="ARBA00022991"/>
    </source>
</evidence>
<dbReference type="STRING" id="253628.A0A0D2AID5"/>
<keyword evidence="1" id="KW-0285">Flavoprotein</keyword>
<dbReference type="SMART" id="SM00086">
    <property type="entry name" value="PAC"/>
    <property type="match status" value="1"/>
</dbReference>
<reference evidence="6 7" key="1">
    <citation type="submission" date="2015-01" db="EMBL/GenBank/DDBJ databases">
        <title>The Genome Sequence of Ochroconis gallopava CBS43764.</title>
        <authorList>
            <consortium name="The Broad Institute Genomics Platform"/>
            <person name="Cuomo C."/>
            <person name="de Hoog S."/>
            <person name="Gorbushina A."/>
            <person name="Stielow B."/>
            <person name="Teixiera M."/>
            <person name="Abouelleil A."/>
            <person name="Chapman S.B."/>
            <person name="Priest M."/>
            <person name="Young S.K."/>
            <person name="Wortman J."/>
            <person name="Nusbaum C."/>
            <person name="Birren B."/>
        </authorList>
    </citation>
    <scope>NUCLEOTIDE SEQUENCE [LARGE SCALE GENOMIC DNA]</scope>
    <source>
        <strain evidence="6 7">CBS 43764</strain>
    </source>
</reference>
<dbReference type="Gene3D" id="3.30.450.20">
    <property type="entry name" value="PAS domain"/>
    <property type="match status" value="1"/>
</dbReference>
<dbReference type="NCBIfam" id="TIGR00229">
    <property type="entry name" value="sensory_box"/>
    <property type="match status" value="1"/>
</dbReference>
<gene>
    <name evidence="6" type="ORF">PV09_02345</name>
</gene>
<feature type="region of interest" description="Disordered" evidence="4">
    <location>
        <begin position="565"/>
        <end position="592"/>
    </location>
</feature>
<proteinExistence type="predicted"/>
<dbReference type="GO" id="GO:0005634">
    <property type="term" value="C:nucleus"/>
    <property type="evidence" value="ECO:0007669"/>
    <property type="project" value="TreeGrafter"/>
</dbReference>
<dbReference type="InParanoid" id="A0A0D2AID5"/>
<dbReference type="PROSITE" id="PS50113">
    <property type="entry name" value="PAC"/>
    <property type="match status" value="1"/>
</dbReference>
<dbReference type="VEuPathDB" id="FungiDB:PV09_02345"/>
<dbReference type="InterPro" id="IPR000014">
    <property type="entry name" value="PAS"/>
</dbReference>
<sequence>MAEAAPSLPIEEPSDRSIRRIGSSASLSSSQNTFNPDRLLPKDIPHFVQQAAHQSLQSSTNTASPIPSTHEIIVEQLKDTRVASSDGGSPREDGRNFDLQPPRVVNHIDAAAISKKLFSAEHLQLILLDRAFYARFASFLQKYKPEYFPILARYQATQKAKAAVDYANAIAQGLPYLSRDSVGGNLTPAAMFNETFQSRSSSAENLLVEHALPAFITYRLVNMVTECLVKEITGQNIPLMQDMVRNIAEVYCLTDPSQPDNPIIYASEEFYRTTQYGMEYVIGRNCRFLNGPDTLAAFRKRVADGIAHGSELCEIILNYRRDGSPFLNLLMISPLHDNKGRIRYFIGCQIDVTNLIDEGRGIDSFQRLLAKEHAERRFGDVVKKKSSLALGELGHMLNAEEIDLLKSSMAENSSEPPSPSGRAKQGAARRHFGMEHLEEKNLWPLRHLGPSLPGVYQNYLLVRPFPSLRITFTSPSLRIPGLVQSRLMTRIGGPEHVREGILEAFQQGVGVTAKVSWLPSPSTDNVNGPHGKPRWMHCTPLLGSDCRIGVWMIVLVEKEEITGSLNAHQQARPPHHPVSRNGSQKAEHATTLNESQASAKLYAQYLRGMKPLPPDPVPSRKDSVRTRTTVNGRNHDDEVLDFDAR</sequence>
<dbReference type="RefSeq" id="XP_016216502.1">
    <property type="nucleotide sequence ID" value="XM_016355366.1"/>
</dbReference>
<name>A0A0D2AID5_9PEZI</name>
<feature type="domain" description="PAC" evidence="5">
    <location>
        <begin position="311"/>
        <end position="364"/>
    </location>
</feature>
<feature type="compositionally biased region" description="Basic and acidic residues" evidence="4">
    <location>
        <begin position="633"/>
        <end position="645"/>
    </location>
</feature>
<dbReference type="AlphaFoldDB" id="A0A0D2AID5"/>
<dbReference type="InterPro" id="IPR001610">
    <property type="entry name" value="PAC"/>
</dbReference>